<dbReference type="InterPro" id="IPR022383">
    <property type="entry name" value="Lactate/malate_DH_C"/>
</dbReference>
<dbReference type="FunFam" id="3.40.50.720:FF:000144">
    <property type="entry name" value="Malate dehydrogenase [NADP]"/>
    <property type="match status" value="1"/>
</dbReference>
<dbReference type="InterPro" id="IPR001236">
    <property type="entry name" value="Lactate/malate_DH_N"/>
</dbReference>
<comment type="similarity">
    <text evidence="1">Belongs to the LDH/MDH superfamily. MDH type 2 family.</text>
</comment>
<dbReference type="STRING" id="283909.R7TB86"/>
<evidence type="ECO:0000313" key="7">
    <source>
        <dbReference type="EMBL" id="ELT90762.1"/>
    </source>
</evidence>
<dbReference type="OrthoDB" id="1510206at2759"/>
<keyword evidence="9" id="KW-1185">Reference proteome</keyword>
<dbReference type="EMBL" id="AMQN01014170">
    <property type="status" value="NOT_ANNOTATED_CDS"/>
    <property type="molecule type" value="Genomic_DNA"/>
</dbReference>
<evidence type="ECO:0000313" key="9">
    <source>
        <dbReference type="Proteomes" id="UP000014760"/>
    </source>
</evidence>
<name>R7TB86_CAPTE</name>
<dbReference type="Proteomes" id="UP000014760">
    <property type="component" value="Unassembled WGS sequence"/>
</dbReference>
<feature type="domain" description="Lactate/malate dehydrogenase C-terminal" evidence="6">
    <location>
        <begin position="188"/>
        <end position="355"/>
    </location>
</feature>
<dbReference type="Pfam" id="PF00056">
    <property type="entry name" value="Ldh_1_N"/>
    <property type="match status" value="1"/>
</dbReference>
<dbReference type="EMBL" id="KB310777">
    <property type="protein sequence ID" value="ELT90762.1"/>
    <property type="molecule type" value="Genomic_DNA"/>
</dbReference>
<dbReference type="InterPro" id="IPR036291">
    <property type="entry name" value="NAD(P)-bd_dom_sf"/>
</dbReference>
<accession>R7TB86</accession>
<feature type="compositionally biased region" description="Basic and acidic residues" evidence="4">
    <location>
        <begin position="383"/>
        <end position="415"/>
    </location>
</feature>
<dbReference type="SUPFAM" id="SSF56327">
    <property type="entry name" value="LDH C-terminal domain-like"/>
    <property type="match status" value="1"/>
</dbReference>
<dbReference type="Gene3D" id="3.40.50.720">
    <property type="entry name" value="NAD(P)-binding Rossmann-like Domain"/>
    <property type="match status" value="1"/>
</dbReference>
<dbReference type="PANTHER" id="PTHR23382">
    <property type="entry name" value="MALATE DEHYDROGENASE"/>
    <property type="match status" value="1"/>
</dbReference>
<dbReference type="Pfam" id="PF02866">
    <property type="entry name" value="Ldh_1_C"/>
    <property type="match status" value="1"/>
</dbReference>
<dbReference type="GO" id="GO:0016616">
    <property type="term" value="F:oxidoreductase activity, acting on the CH-OH group of donors, NAD or NADP as acceptor"/>
    <property type="evidence" value="ECO:0007669"/>
    <property type="project" value="InterPro"/>
</dbReference>
<dbReference type="HOGENOM" id="CLU_040727_2_3_1"/>
<dbReference type="Gene3D" id="3.90.110.10">
    <property type="entry name" value="Lactate dehydrogenase/glycoside hydrolase, family 4, C-terminal"/>
    <property type="match status" value="1"/>
</dbReference>
<reference evidence="7 9" key="2">
    <citation type="journal article" date="2013" name="Nature">
        <title>Insights into bilaterian evolution from three spiralian genomes.</title>
        <authorList>
            <person name="Simakov O."/>
            <person name="Marletaz F."/>
            <person name="Cho S.J."/>
            <person name="Edsinger-Gonzales E."/>
            <person name="Havlak P."/>
            <person name="Hellsten U."/>
            <person name="Kuo D.H."/>
            <person name="Larsson T."/>
            <person name="Lv J."/>
            <person name="Arendt D."/>
            <person name="Savage R."/>
            <person name="Osoegawa K."/>
            <person name="de Jong P."/>
            <person name="Grimwood J."/>
            <person name="Chapman J.A."/>
            <person name="Shapiro H."/>
            <person name="Aerts A."/>
            <person name="Otillar R.P."/>
            <person name="Terry A.Y."/>
            <person name="Boore J.L."/>
            <person name="Grigoriev I.V."/>
            <person name="Lindberg D.R."/>
            <person name="Seaver E.C."/>
            <person name="Weisblat D.A."/>
            <person name="Putnam N.H."/>
            <person name="Rokhsar D.S."/>
        </authorList>
    </citation>
    <scope>NUCLEOTIDE SEQUENCE</scope>
    <source>
        <strain evidence="7 9">I ESC-2004</strain>
    </source>
</reference>
<dbReference type="InterPro" id="IPR010945">
    <property type="entry name" value="Malate_DH_type2"/>
</dbReference>
<reference evidence="8" key="3">
    <citation type="submission" date="2015-06" db="UniProtKB">
        <authorList>
            <consortium name="EnsemblMetazoa"/>
        </authorList>
    </citation>
    <scope>IDENTIFICATION</scope>
</reference>
<evidence type="ECO:0000256" key="3">
    <source>
        <dbReference type="ARBA" id="ARBA00023002"/>
    </source>
</evidence>
<evidence type="ECO:0000259" key="6">
    <source>
        <dbReference type="Pfam" id="PF02866"/>
    </source>
</evidence>
<dbReference type="AlphaFoldDB" id="R7TB86"/>
<organism evidence="7">
    <name type="scientific">Capitella teleta</name>
    <name type="common">Polychaete worm</name>
    <dbReference type="NCBI Taxonomy" id="283909"/>
    <lineage>
        <taxon>Eukaryota</taxon>
        <taxon>Metazoa</taxon>
        <taxon>Spiralia</taxon>
        <taxon>Lophotrochozoa</taxon>
        <taxon>Annelida</taxon>
        <taxon>Polychaeta</taxon>
        <taxon>Sedentaria</taxon>
        <taxon>Scolecida</taxon>
        <taxon>Capitellidae</taxon>
        <taxon>Capitella</taxon>
    </lineage>
</organism>
<sequence>MKAIGAENQRTKKEIDAEWAAFLASSHPIKLCITNANSGSAYAMIKAACSGEVFGADTEVSLCLLGSDSDLETLAGTEMEAFDLALPLLRKIHITSDPHEAFNDCSVIVIFDEVVKNEEEERELWLRRNAEHFINYAKIINDASKPDVRVIIAGDGPLNFIASMMVKNAPRVPRQNIVACPRQFENEVKATLAQKLGVNSAGIVNTIIWGNINGSHIIDIEGARVHGYDGAIWGPPSFSIPVQEMIHDKKWLETEFYEVVAKHKVSVETMLNHPKSMSQGAAVATLLNHWWTGSPEGHVFSLGILSEGAFDIPEGLVFSCPVNFSCPGYWTVVQDSTLSPENQEKIRSIIKEIQSDEQVIYPKAEEKLEETVPQEDNAQENLENEKIFGEESLEKIKEEKEEKEEEKSEEKDKSSRPHWVFLSVINTLGIF</sequence>
<evidence type="ECO:0000256" key="1">
    <source>
        <dbReference type="ARBA" id="ARBA00009613"/>
    </source>
</evidence>
<dbReference type="GO" id="GO:0006108">
    <property type="term" value="P:malate metabolic process"/>
    <property type="evidence" value="ECO:0007669"/>
    <property type="project" value="InterPro"/>
</dbReference>
<gene>
    <name evidence="7" type="ORF">CAPTEDRAFT_150393</name>
</gene>
<proteinExistence type="inferred from homology"/>
<dbReference type="InterPro" id="IPR015955">
    <property type="entry name" value="Lactate_DH/Glyco_Ohase_4_C"/>
</dbReference>
<evidence type="ECO:0000259" key="5">
    <source>
        <dbReference type="Pfam" id="PF00056"/>
    </source>
</evidence>
<keyword evidence="3" id="KW-0560">Oxidoreductase</keyword>
<dbReference type="SUPFAM" id="SSF51735">
    <property type="entry name" value="NAD(P)-binding Rossmann-fold domains"/>
    <property type="match status" value="1"/>
</dbReference>
<feature type="domain" description="Lactate/malate dehydrogenase N-terminal" evidence="5">
    <location>
        <begin position="62"/>
        <end position="177"/>
    </location>
</feature>
<evidence type="ECO:0000256" key="4">
    <source>
        <dbReference type="SAM" id="MobiDB-lite"/>
    </source>
</evidence>
<evidence type="ECO:0000313" key="8">
    <source>
        <dbReference type="EnsemblMetazoa" id="CapteP150393"/>
    </source>
</evidence>
<dbReference type="EnsemblMetazoa" id="CapteT150393">
    <property type="protein sequence ID" value="CapteP150393"/>
    <property type="gene ID" value="CapteG150393"/>
</dbReference>
<feature type="region of interest" description="Disordered" evidence="4">
    <location>
        <begin position="367"/>
        <end position="416"/>
    </location>
</feature>
<reference evidence="9" key="1">
    <citation type="submission" date="2012-12" db="EMBL/GenBank/DDBJ databases">
        <authorList>
            <person name="Hellsten U."/>
            <person name="Grimwood J."/>
            <person name="Chapman J.A."/>
            <person name="Shapiro H."/>
            <person name="Aerts A."/>
            <person name="Otillar R.P."/>
            <person name="Terry A.Y."/>
            <person name="Boore J.L."/>
            <person name="Simakov O."/>
            <person name="Marletaz F."/>
            <person name="Cho S.-J."/>
            <person name="Edsinger-Gonzales E."/>
            <person name="Havlak P."/>
            <person name="Kuo D.-H."/>
            <person name="Larsson T."/>
            <person name="Lv J."/>
            <person name="Arendt D."/>
            <person name="Savage R."/>
            <person name="Osoegawa K."/>
            <person name="de Jong P."/>
            <person name="Lindberg D.R."/>
            <person name="Seaver E.C."/>
            <person name="Weisblat D.A."/>
            <person name="Putnam N.H."/>
            <person name="Grigoriev I.V."/>
            <person name="Rokhsar D.S."/>
        </authorList>
    </citation>
    <scope>NUCLEOTIDE SEQUENCE</scope>
    <source>
        <strain evidence="9">I ESC-2004</strain>
    </source>
</reference>
<evidence type="ECO:0000256" key="2">
    <source>
        <dbReference type="ARBA" id="ARBA00019899"/>
    </source>
</evidence>
<protein>
    <recommendedName>
        <fullName evidence="2">Malate dehydrogenase, cytoplasmic</fullName>
    </recommendedName>
</protein>
<dbReference type="GO" id="GO:0016615">
    <property type="term" value="F:malate dehydrogenase activity"/>
    <property type="evidence" value="ECO:0007669"/>
    <property type="project" value="InterPro"/>
</dbReference>
<dbReference type="OMA" id="QELCMKE"/>